<dbReference type="STRING" id="1912961.BU204_16965"/>
<dbReference type="InterPro" id="IPR043128">
    <property type="entry name" value="Rev_trsase/Diguanyl_cyclase"/>
</dbReference>
<dbReference type="PROSITE" id="PS50887">
    <property type="entry name" value="GGDEF"/>
    <property type="match status" value="1"/>
</dbReference>
<dbReference type="OrthoDB" id="23692at2"/>
<feature type="domain" description="GGDEF" evidence="1">
    <location>
        <begin position="53"/>
        <end position="196"/>
    </location>
</feature>
<dbReference type="AlphaFoldDB" id="A0A1Q8CPJ8"/>
<comment type="caution">
    <text evidence="2">The sequence shown here is derived from an EMBL/GenBank/DDBJ whole genome shotgun (WGS) entry which is preliminary data.</text>
</comment>
<dbReference type="EMBL" id="MSIE01000030">
    <property type="protein sequence ID" value="OLF16284.1"/>
    <property type="molecule type" value="Genomic_DNA"/>
</dbReference>
<dbReference type="GO" id="GO:0005886">
    <property type="term" value="C:plasma membrane"/>
    <property type="evidence" value="ECO:0007669"/>
    <property type="project" value="TreeGrafter"/>
</dbReference>
<dbReference type="RefSeq" id="WP_075126666.1">
    <property type="nucleotide sequence ID" value="NZ_MSIE01000030.1"/>
</dbReference>
<name>A0A1Q8CPJ8_9PSEU</name>
<dbReference type="SMART" id="SM00267">
    <property type="entry name" value="GGDEF"/>
    <property type="match status" value="1"/>
</dbReference>
<proteinExistence type="predicted"/>
<accession>A0A1Q8CPJ8</accession>
<dbReference type="InterPro" id="IPR036388">
    <property type="entry name" value="WH-like_DNA-bd_sf"/>
</dbReference>
<dbReference type="PANTHER" id="PTHR45138:SF9">
    <property type="entry name" value="DIGUANYLATE CYCLASE DGCM-RELATED"/>
    <property type="match status" value="1"/>
</dbReference>
<reference evidence="2 3" key="1">
    <citation type="submission" date="2016-12" db="EMBL/GenBank/DDBJ databases">
        <title>The draft genome sequence of Actinophytocola sp. 11-183.</title>
        <authorList>
            <person name="Wang W."/>
            <person name="Yuan L."/>
        </authorList>
    </citation>
    <scope>NUCLEOTIDE SEQUENCE [LARGE SCALE GENOMIC DNA]</scope>
    <source>
        <strain evidence="2 3">11-183</strain>
    </source>
</reference>
<dbReference type="PANTHER" id="PTHR45138">
    <property type="entry name" value="REGULATORY COMPONENTS OF SENSORY TRANSDUCTION SYSTEM"/>
    <property type="match status" value="1"/>
</dbReference>
<dbReference type="InterPro" id="IPR029787">
    <property type="entry name" value="Nucleotide_cyclase"/>
</dbReference>
<gene>
    <name evidence="2" type="ORF">BU204_16965</name>
</gene>
<protein>
    <recommendedName>
        <fullName evidence="1">GGDEF domain-containing protein</fullName>
    </recommendedName>
</protein>
<dbReference type="SUPFAM" id="SSF55073">
    <property type="entry name" value="Nucleotide cyclase"/>
    <property type="match status" value="1"/>
</dbReference>
<dbReference type="GO" id="GO:1902201">
    <property type="term" value="P:negative regulation of bacterial-type flagellum-dependent cell motility"/>
    <property type="evidence" value="ECO:0007669"/>
    <property type="project" value="TreeGrafter"/>
</dbReference>
<dbReference type="InterPro" id="IPR050469">
    <property type="entry name" value="Diguanylate_Cyclase"/>
</dbReference>
<organism evidence="2 3">
    <name type="scientific">Actinophytocola xanthii</name>
    <dbReference type="NCBI Taxonomy" id="1912961"/>
    <lineage>
        <taxon>Bacteria</taxon>
        <taxon>Bacillati</taxon>
        <taxon>Actinomycetota</taxon>
        <taxon>Actinomycetes</taxon>
        <taxon>Pseudonocardiales</taxon>
        <taxon>Pseudonocardiaceae</taxon>
    </lineage>
</organism>
<dbReference type="Gene3D" id="1.10.10.10">
    <property type="entry name" value="Winged helix-like DNA-binding domain superfamily/Winged helix DNA-binding domain"/>
    <property type="match status" value="1"/>
</dbReference>
<dbReference type="NCBIfam" id="TIGR00254">
    <property type="entry name" value="GGDEF"/>
    <property type="match status" value="1"/>
</dbReference>
<dbReference type="GO" id="GO:0052621">
    <property type="term" value="F:diguanylate cyclase activity"/>
    <property type="evidence" value="ECO:0007669"/>
    <property type="project" value="TreeGrafter"/>
</dbReference>
<dbReference type="Pfam" id="PF00990">
    <property type="entry name" value="GGDEF"/>
    <property type="match status" value="1"/>
</dbReference>
<evidence type="ECO:0000313" key="2">
    <source>
        <dbReference type="EMBL" id="OLF16284.1"/>
    </source>
</evidence>
<keyword evidence="3" id="KW-1185">Reference proteome</keyword>
<evidence type="ECO:0000259" key="1">
    <source>
        <dbReference type="PROSITE" id="PS50887"/>
    </source>
</evidence>
<dbReference type="SUPFAM" id="SSF46785">
    <property type="entry name" value="Winged helix' DNA-binding domain"/>
    <property type="match status" value="1"/>
</dbReference>
<dbReference type="Proteomes" id="UP000185596">
    <property type="component" value="Unassembled WGS sequence"/>
</dbReference>
<dbReference type="Gene3D" id="3.30.70.270">
    <property type="match status" value="1"/>
</dbReference>
<dbReference type="InterPro" id="IPR000160">
    <property type="entry name" value="GGDEF_dom"/>
</dbReference>
<sequence length="346" mass="36400">MRPATADQTTEAPCCTACGQVLGFRTTDRLTGLLDRWAWDEAAVEILEQVGDRPAVLLMLDLDGFREVNNVHGHLAGDVVLRAVASVVRGAVRQMDVVGRYGGYGGDEFLVLLPATDREQGERVASRMLAQIRAVAVAVPSARGGTATIRGLTASVGLAARDHGPDHDLTALFQAADGALRRAKQTGRDRLASAAVGSGTSPFGVRALPSILPNGGGGGRFLAELSAEWGQESPRRLVPREDPPDYATVLAAQLRSLLRMLPGEDELDVLAALSCGPMPYRDMAVTGGSLDAVLDRLERAGLVACDRDGDVVVCCSLTLAARELLDRLLPAMEWAGRISSTGAAGA</sequence>
<dbReference type="InterPro" id="IPR036390">
    <property type="entry name" value="WH_DNA-bd_sf"/>
</dbReference>
<dbReference type="GO" id="GO:0043709">
    <property type="term" value="P:cell adhesion involved in single-species biofilm formation"/>
    <property type="evidence" value="ECO:0007669"/>
    <property type="project" value="TreeGrafter"/>
</dbReference>
<evidence type="ECO:0000313" key="3">
    <source>
        <dbReference type="Proteomes" id="UP000185596"/>
    </source>
</evidence>
<dbReference type="CDD" id="cd01949">
    <property type="entry name" value="GGDEF"/>
    <property type="match status" value="1"/>
</dbReference>